<feature type="domain" description="Fungal lipase-type" evidence="17">
    <location>
        <begin position="300"/>
        <end position="450"/>
    </location>
</feature>
<protein>
    <recommendedName>
        <fullName evidence="14">sn-1-specific diacylglycerol lipase</fullName>
        <ecNumber evidence="14">3.1.1.116</ecNumber>
    </recommendedName>
</protein>
<sequence>MTGEPAATLCTSVPLTSARGGWLILAIFLGYWVNLGWTIYGEAAFRTDTSVCGDTNWEQVQDRADSIGYFQHFDFVFTLCIIGAGACTSYMCGVHSGDDAAEAEKRWQKRCLCCFHAFTCHKTVEYEGDDDVFETLGRVLGKFFVVRYKTNRYEGLSFTDLKFSLDLVSKVQKEEREQEAERKAELAAQGIPTVQHFAPDEEEKRLSDLAFYCRMAIGIYGWPIYVWYSPCYWFRIFGCFKKPLEEQVFEHDNFLHGNRASFVNYTGVKDSDLVYLNCYNFVFQAPYCIVKDKTRKELIISVRGSMSFYDFVTDGLAQIVRMEPSELPDDVPYSFDTRTHYGMLRTARQIFKDLQEGTRKSVFWDFAMANCAADAITGDEEMDWKVVVSGHSMGAGVGCILAILLRKIFPNTKAFLYAPPPLFDPETAVWTKSFATTAVYGDDIVPRLSISNMAMLRDEMAIHYDAVATEPLFKVKYGVHGKLKELKKDRQQPVEAVGPETTRRGTMGLPTVLENTGSMNTGTTAMDTSSGSFINSNSFINGSLTPTDFGSSGCNVINRPSRELSNATMITLPQEDSSQDVDVPGEIVHIQTVKMARRCGCTVFLGEQKLQYTLRDASYFRRIWVTPRALQDHMVHHYDRKIRFLVNDCMDFETPAAAHRPSASARSSYVDAIDDNYRLKTPSTPKTDYKEIEAVRGVSIAPNCSEQSDSFALLSPKRQAEQSRKKMASLQDVQLDEASYVELLRKIIGVSEKVQNAPSLGLVPQENLVSDIVLQELQPYTQENGGFLSVERVEFVAGRGNVIITYQHPDFAHSEKTVAYVGSHMDVVPANPEGWQRDPFTLTVEGDKLYGRGTTDCLGHVALMTELFKELAKRKIRLETKVVCVLIASEENTEIPGVGVETLMESGKIDFIKKGPVIWVDCSDSQPCIGTAGVITWTLKATGKLFHSGLPNLGINGVELGMDALTKIQERFYKDFGPLPQEKEYNYSCPSTLKPSRIESSTNGLNQMYGAVY</sequence>
<reference evidence="19" key="1">
    <citation type="submission" date="2023-04" db="EMBL/GenBank/DDBJ databases">
        <title>Phytophthora lilii NBRC 32176.</title>
        <authorList>
            <person name="Ichikawa N."/>
            <person name="Sato H."/>
            <person name="Tonouchi N."/>
        </authorList>
    </citation>
    <scope>NUCLEOTIDE SEQUENCE</scope>
    <source>
        <strain evidence="19">NBRC 32176</strain>
    </source>
</reference>
<keyword evidence="5 16" id="KW-0812">Transmembrane</keyword>
<evidence type="ECO:0000256" key="11">
    <source>
        <dbReference type="ARBA" id="ARBA00023098"/>
    </source>
</evidence>
<feature type="region of interest" description="Disordered" evidence="15">
    <location>
        <begin position="490"/>
        <end position="519"/>
    </location>
</feature>
<keyword evidence="9" id="KW-0442">Lipid degradation</keyword>
<dbReference type="SUPFAM" id="SSF53474">
    <property type="entry name" value="alpha/beta-Hydrolases"/>
    <property type="match status" value="1"/>
</dbReference>
<comment type="caution">
    <text evidence="19">The sequence shown here is derived from an EMBL/GenBank/DDBJ whole genome shotgun (WGS) entry which is preliminary data.</text>
</comment>
<dbReference type="InterPro" id="IPR002921">
    <property type="entry name" value="Fungal_lipase-type"/>
</dbReference>
<dbReference type="GO" id="GO:0016042">
    <property type="term" value="P:lipid catabolic process"/>
    <property type="evidence" value="ECO:0007669"/>
    <property type="project" value="UniProtKB-KW"/>
</dbReference>
<keyword evidence="8" id="KW-0106">Calcium</keyword>
<dbReference type="GO" id="GO:0005886">
    <property type="term" value="C:plasma membrane"/>
    <property type="evidence" value="ECO:0007669"/>
    <property type="project" value="UniProtKB-SubCell"/>
</dbReference>
<dbReference type="Gene3D" id="3.40.630.10">
    <property type="entry name" value="Zn peptidases"/>
    <property type="match status" value="1"/>
</dbReference>
<name>A0A9W6WZA5_9STRA</name>
<proteinExistence type="predicted"/>
<evidence type="ECO:0000313" key="20">
    <source>
        <dbReference type="Proteomes" id="UP001165083"/>
    </source>
</evidence>
<comment type="catalytic activity">
    <reaction evidence="13">
        <text>a 1,2-diacyl-sn-glycerol + H2O = a 2-acylglycerol + a fatty acid + H(+)</text>
        <dbReference type="Rhea" id="RHEA:33275"/>
        <dbReference type="ChEBI" id="CHEBI:15377"/>
        <dbReference type="ChEBI" id="CHEBI:15378"/>
        <dbReference type="ChEBI" id="CHEBI:17389"/>
        <dbReference type="ChEBI" id="CHEBI:17815"/>
        <dbReference type="ChEBI" id="CHEBI:28868"/>
        <dbReference type="EC" id="3.1.1.116"/>
    </reaction>
    <physiologicalReaction direction="left-to-right" evidence="13">
        <dbReference type="Rhea" id="RHEA:33276"/>
    </physiologicalReaction>
</comment>
<dbReference type="AlphaFoldDB" id="A0A9W6WZA5"/>
<dbReference type="Gene3D" id="3.40.50.1820">
    <property type="entry name" value="alpha/beta hydrolase"/>
    <property type="match status" value="1"/>
</dbReference>
<organism evidence="19 20">
    <name type="scientific">Phytophthora lilii</name>
    <dbReference type="NCBI Taxonomy" id="2077276"/>
    <lineage>
        <taxon>Eukaryota</taxon>
        <taxon>Sar</taxon>
        <taxon>Stramenopiles</taxon>
        <taxon>Oomycota</taxon>
        <taxon>Peronosporomycetes</taxon>
        <taxon>Peronosporales</taxon>
        <taxon>Peronosporaceae</taxon>
        <taxon>Phytophthora</taxon>
    </lineage>
</organism>
<dbReference type="GO" id="GO:0046872">
    <property type="term" value="F:metal ion binding"/>
    <property type="evidence" value="ECO:0007669"/>
    <property type="project" value="UniProtKB-KW"/>
</dbReference>
<evidence type="ECO:0000256" key="15">
    <source>
        <dbReference type="SAM" id="MobiDB-lite"/>
    </source>
</evidence>
<evidence type="ECO:0000256" key="13">
    <source>
        <dbReference type="ARBA" id="ARBA00024531"/>
    </source>
</evidence>
<feature type="transmembrane region" description="Helical" evidence="16">
    <location>
        <begin position="209"/>
        <end position="228"/>
    </location>
</feature>
<dbReference type="EC" id="3.1.1.116" evidence="14"/>
<accession>A0A9W6WZA5</accession>
<feature type="domain" description="Peptidase M20 dimerisation" evidence="18">
    <location>
        <begin position="929"/>
        <end position="1001"/>
    </location>
</feature>
<evidence type="ECO:0000256" key="1">
    <source>
        <dbReference type="ARBA" id="ARBA00001913"/>
    </source>
</evidence>
<evidence type="ECO:0000313" key="19">
    <source>
        <dbReference type="EMBL" id="GMF23821.1"/>
    </source>
</evidence>
<keyword evidence="11" id="KW-0443">Lipid metabolism</keyword>
<dbReference type="EMBL" id="BSXW01000490">
    <property type="protein sequence ID" value="GMF23821.1"/>
    <property type="molecule type" value="Genomic_DNA"/>
</dbReference>
<evidence type="ECO:0000256" key="2">
    <source>
        <dbReference type="ARBA" id="ARBA00004651"/>
    </source>
</evidence>
<dbReference type="PANTHER" id="PTHR45792:SF8">
    <property type="entry name" value="DIACYLGLYCEROL LIPASE-ALPHA"/>
    <property type="match status" value="1"/>
</dbReference>
<feature type="transmembrane region" description="Helical" evidence="16">
    <location>
        <begin position="20"/>
        <end position="40"/>
    </location>
</feature>
<dbReference type="Pfam" id="PF07687">
    <property type="entry name" value="M20_dimer"/>
    <property type="match status" value="1"/>
</dbReference>
<dbReference type="PANTHER" id="PTHR45792">
    <property type="entry name" value="DIACYLGLYCEROL LIPASE HOMOLOG-RELATED"/>
    <property type="match status" value="1"/>
</dbReference>
<dbReference type="InterPro" id="IPR011650">
    <property type="entry name" value="Peptidase_M20_dimer"/>
</dbReference>
<evidence type="ECO:0000259" key="17">
    <source>
        <dbReference type="Pfam" id="PF01764"/>
    </source>
</evidence>
<evidence type="ECO:0000256" key="3">
    <source>
        <dbReference type="ARBA" id="ARBA00022475"/>
    </source>
</evidence>
<keyword evidence="6" id="KW-0479">Metal-binding</keyword>
<keyword evidence="4" id="KW-0597">Phosphoprotein</keyword>
<dbReference type="CDD" id="cd00519">
    <property type="entry name" value="Lipase_3"/>
    <property type="match status" value="1"/>
</dbReference>
<comment type="cofactor">
    <cofactor evidence="1">
        <name>Ca(2+)</name>
        <dbReference type="ChEBI" id="CHEBI:29108"/>
    </cofactor>
</comment>
<dbReference type="GO" id="GO:0016298">
    <property type="term" value="F:lipase activity"/>
    <property type="evidence" value="ECO:0007669"/>
    <property type="project" value="TreeGrafter"/>
</dbReference>
<dbReference type="InterPro" id="IPR052214">
    <property type="entry name" value="DAG_Lipase-Related"/>
</dbReference>
<evidence type="ECO:0000259" key="18">
    <source>
        <dbReference type="Pfam" id="PF07687"/>
    </source>
</evidence>
<evidence type="ECO:0000256" key="6">
    <source>
        <dbReference type="ARBA" id="ARBA00022723"/>
    </source>
</evidence>
<dbReference type="InterPro" id="IPR029058">
    <property type="entry name" value="AB_hydrolase_fold"/>
</dbReference>
<evidence type="ECO:0000256" key="16">
    <source>
        <dbReference type="SAM" id="Phobius"/>
    </source>
</evidence>
<keyword evidence="10 16" id="KW-1133">Transmembrane helix</keyword>
<dbReference type="InterPro" id="IPR002933">
    <property type="entry name" value="Peptidase_M20"/>
</dbReference>
<evidence type="ECO:0000256" key="12">
    <source>
        <dbReference type="ARBA" id="ARBA00023136"/>
    </source>
</evidence>
<keyword evidence="20" id="KW-1185">Reference proteome</keyword>
<evidence type="ECO:0000256" key="8">
    <source>
        <dbReference type="ARBA" id="ARBA00022837"/>
    </source>
</evidence>
<keyword evidence="3" id="KW-1003">Cell membrane</keyword>
<evidence type="ECO:0000256" key="9">
    <source>
        <dbReference type="ARBA" id="ARBA00022963"/>
    </source>
</evidence>
<dbReference type="OrthoDB" id="438440at2759"/>
<dbReference type="Pfam" id="PF01764">
    <property type="entry name" value="Lipase_3"/>
    <property type="match status" value="1"/>
</dbReference>
<keyword evidence="12 16" id="KW-0472">Membrane</keyword>
<dbReference type="SUPFAM" id="SSF53187">
    <property type="entry name" value="Zn-dependent exopeptidases"/>
    <property type="match status" value="1"/>
</dbReference>
<evidence type="ECO:0000256" key="14">
    <source>
        <dbReference type="ARBA" id="ARBA00026104"/>
    </source>
</evidence>
<evidence type="ECO:0000256" key="4">
    <source>
        <dbReference type="ARBA" id="ARBA00022553"/>
    </source>
</evidence>
<keyword evidence="7" id="KW-0378">Hydrolase</keyword>
<evidence type="ECO:0000256" key="7">
    <source>
        <dbReference type="ARBA" id="ARBA00022801"/>
    </source>
</evidence>
<comment type="subcellular location">
    <subcellularLocation>
        <location evidence="2">Cell membrane</location>
        <topology evidence="2">Multi-pass membrane protein</topology>
    </subcellularLocation>
</comment>
<evidence type="ECO:0000256" key="5">
    <source>
        <dbReference type="ARBA" id="ARBA00022692"/>
    </source>
</evidence>
<gene>
    <name evidence="19" type="ORF">Plil01_000967400</name>
</gene>
<evidence type="ECO:0000256" key="10">
    <source>
        <dbReference type="ARBA" id="ARBA00022989"/>
    </source>
</evidence>
<dbReference type="Pfam" id="PF01546">
    <property type="entry name" value="Peptidase_M20"/>
    <property type="match status" value="1"/>
</dbReference>
<dbReference type="Proteomes" id="UP001165083">
    <property type="component" value="Unassembled WGS sequence"/>
</dbReference>